<sequence length="563" mass="61151">MAGPVVNGVDVEKVYASALDVLLINGSVIVDVFFVAGGCLLSWTLLGHLQRGKQLSLFSVYLYRYLRLVPAYAVIVAVLAVGLPSLGSGPLWKVTVVEEARRCQKRWWANLLFVNNLVRPDEPCLDPSWYLACDVQLFVLATPLVMLAHSKPRLAGRLLGAALLVAVVYPAVVTWRLGLDGTIIPYPDVVGHMAATAIHMRVYVSSLCRAGPYVLGVAAGWHLRHLRAKRQPAHAALSWLLAPLGLLTVAVVLAASVFYPPLVAAAPPRWVHVVYAGTYRTACALSYTAALIVVASRDNSEKSWARCLAAFRPLSRLSYCAFLTHALVQLHSIGQQRSAAVYSTIDTITLAVPDVVFAFALALVLHLTVEAPCSALLPSAKGRGRGAAGSRANLVQYPGEDKNVYFTIYRVYGKAIGRKGNIKTVKADHKGWLDSMIACRPELINAINPLRVLSSNQYQSFPWGMDRMVALVPSGMGKGNCLVKSVTKEFTTALWIATGLSFLAVAFGHSTVLSKGLSALGPFQNYSSVVLEDLRAFCVEQYQSFRGAWIEESLALRMVMKSC</sequence>
<keyword evidence="1" id="KW-0812">Transmembrane</keyword>
<feature type="transmembrane region" description="Helical" evidence="1">
    <location>
        <begin position="198"/>
        <end position="223"/>
    </location>
</feature>
<feature type="transmembrane region" description="Helical" evidence="1">
    <location>
        <begin position="235"/>
        <end position="259"/>
    </location>
</feature>
<evidence type="ECO:0000256" key="1">
    <source>
        <dbReference type="SAM" id="Phobius"/>
    </source>
</evidence>
<feature type="transmembrane region" description="Helical" evidence="1">
    <location>
        <begin position="65"/>
        <end position="83"/>
    </location>
</feature>
<dbReference type="GeneID" id="117650775"/>
<dbReference type="Proteomes" id="UP000515158">
    <property type="component" value="Unplaced"/>
</dbReference>
<organism evidence="4">
    <name type="scientific">Thrips palmi</name>
    <name type="common">Melon thrips</name>
    <dbReference type="NCBI Taxonomy" id="161013"/>
    <lineage>
        <taxon>Eukaryota</taxon>
        <taxon>Metazoa</taxon>
        <taxon>Ecdysozoa</taxon>
        <taxon>Arthropoda</taxon>
        <taxon>Hexapoda</taxon>
        <taxon>Insecta</taxon>
        <taxon>Pterygota</taxon>
        <taxon>Neoptera</taxon>
        <taxon>Paraneoptera</taxon>
        <taxon>Thysanoptera</taxon>
        <taxon>Terebrantia</taxon>
        <taxon>Thripoidea</taxon>
        <taxon>Thripidae</taxon>
        <taxon>Thrips</taxon>
    </lineage>
</organism>
<dbReference type="PANTHER" id="PTHR11161">
    <property type="entry name" value="O-ACYLTRANSFERASE"/>
    <property type="match status" value="1"/>
</dbReference>
<evidence type="ECO:0000313" key="4">
    <source>
        <dbReference type="RefSeq" id="XP_034250267.1"/>
    </source>
</evidence>
<feature type="domain" description="Acyltransferase 3" evidence="2">
    <location>
        <begin position="24"/>
        <end position="365"/>
    </location>
</feature>
<name>A0A6P8ZXX9_THRPL</name>
<protein>
    <submittedName>
        <fullName evidence="4">O-acyltransferase like protein-like</fullName>
    </submittedName>
</protein>
<dbReference type="InParanoid" id="A0A6P8ZXX9"/>
<gene>
    <name evidence="4" type="primary">LOC117650775</name>
</gene>
<evidence type="ECO:0000259" key="2">
    <source>
        <dbReference type="Pfam" id="PF01757"/>
    </source>
</evidence>
<feature type="transmembrane region" description="Helical" evidence="1">
    <location>
        <begin position="158"/>
        <end position="178"/>
    </location>
</feature>
<dbReference type="GO" id="GO:0016747">
    <property type="term" value="F:acyltransferase activity, transferring groups other than amino-acyl groups"/>
    <property type="evidence" value="ECO:0007669"/>
    <property type="project" value="InterPro"/>
</dbReference>
<dbReference type="OrthoDB" id="10265389at2759"/>
<dbReference type="InterPro" id="IPR052728">
    <property type="entry name" value="O2_lipid_transport_reg"/>
</dbReference>
<dbReference type="InterPro" id="IPR002656">
    <property type="entry name" value="Acyl_transf_3_dom"/>
</dbReference>
<feature type="transmembrane region" description="Helical" evidence="1">
    <location>
        <begin position="279"/>
        <end position="296"/>
    </location>
</feature>
<keyword evidence="3" id="KW-1185">Reference proteome</keyword>
<dbReference type="KEGG" id="tpal:117650775"/>
<keyword evidence="1" id="KW-1133">Transmembrane helix</keyword>
<dbReference type="PANTHER" id="PTHR11161:SF71">
    <property type="entry name" value="NOSE RESISTANT-TO-FLUOXETINE PROTEIN N-TERMINAL DOMAIN-CONTAINING PROTEIN"/>
    <property type="match status" value="1"/>
</dbReference>
<dbReference type="Pfam" id="PF01757">
    <property type="entry name" value="Acyl_transf_3"/>
    <property type="match status" value="1"/>
</dbReference>
<dbReference type="RefSeq" id="XP_034250267.1">
    <property type="nucleotide sequence ID" value="XM_034394376.1"/>
</dbReference>
<keyword evidence="1" id="KW-0472">Membrane</keyword>
<dbReference type="AlphaFoldDB" id="A0A6P8ZXX9"/>
<reference evidence="4" key="1">
    <citation type="submission" date="2025-08" db="UniProtKB">
        <authorList>
            <consortium name="RefSeq"/>
        </authorList>
    </citation>
    <scope>IDENTIFICATION</scope>
    <source>
        <tissue evidence="4">Total insect</tissue>
    </source>
</reference>
<feature type="transmembrane region" description="Helical" evidence="1">
    <location>
        <begin position="22"/>
        <end position="45"/>
    </location>
</feature>
<feature type="transmembrane region" description="Helical" evidence="1">
    <location>
        <begin position="128"/>
        <end position="146"/>
    </location>
</feature>
<proteinExistence type="predicted"/>
<accession>A0A6P8ZXX9</accession>
<evidence type="ECO:0000313" key="3">
    <source>
        <dbReference type="Proteomes" id="UP000515158"/>
    </source>
</evidence>